<dbReference type="PANTHER" id="PTHR15704">
    <property type="entry name" value="SUPERKILLER 3 PROTEIN-RELATED"/>
    <property type="match status" value="1"/>
</dbReference>
<dbReference type="InterPro" id="IPR039226">
    <property type="entry name" value="Ski3/TTC37"/>
</dbReference>
<sequence length="798" mass="89204">MALGSLILEGENSGFWVAFGCLSHNNALKQHALIRGLHLDISLSVAWAYLGKFYRRSGNLELAKQAFDRARSIDPSLALPWAGMSVGSARESLSDEAYESCLRAVQMLPLPEFQIGLGKLAALSGHLLSPQVFGAIQQAVQRAPYYPESHNLKGLVCEARSDYCSAIAAYRNAQYALNFFCKSAPKSQVADISLNLARSLCQAGHASDAEQVCEELKREGFLDNIGQQLYVIALWQQGKKESFLTEAAYLARNIPEMDRSCGAAALGLVCRLVYCSLGQDHATRTILKSPRDLLQNAKMSFVVAALCALDSSCPLHSLLSCDLQSFLSDEAAEMHYVTAVSKMLANQSHVNMGIKFAQHHLRKALHMYPDSGLMRKQLSSLLLCSKDWMASHIATRCVSTAGRHSVMKASNSGYEILGAATVACYGNCMGKHKLSFPTCKSQFVPVGKRIHQLQKWFREEPWNCKARYLLILSVLQKAREEKFPKHLCVSLKRLVSSALSDDVYLVENQVYVYQKFQLLLCASEIHLQSGDYLACISQAIEASRVPLYNDGRFFAHLQLCRGYAIIEDWQNLRNEYMKCIQHGTFYEIGWISLKLIESRYTLLTNVCSIDSNLETCLKENEESQHMWAAVFDLVCCQSFLWNRDFLHAEAALAHACSMERVDSCLLLCHGAVCMELARQQGGSHFLLLAIDSLTKAQGSSPIPLPIVSALLAQAVGSLGAKDQWKKNLQSEWFSWPAEMRPAELYFQMHLLTRRSNVGSKRYSGVESSQSPERWVLESIHINPSSLRYWKVLQKLMES</sequence>
<keyword evidence="2 3" id="KW-0802">TPR repeat</keyword>
<evidence type="ECO:0000256" key="2">
    <source>
        <dbReference type="ARBA" id="ARBA00022803"/>
    </source>
</evidence>
<proteinExistence type="predicted"/>
<evidence type="ECO:0000313" key="4">
    <source>
        <dbReference type="EMBL" id="JAT48292.1"/>
    </source>
</evidence>
<dbReference type="PANTHER" id="PTHR15704:SF7">
    <property type="entry name" value="SUPERKILLER COMPLEX PROTEIN 3"/>
    <property type="match status" value="1"/>
</dbReference>
<organism evidence="4">
    <name type="scientific">Anthurium amnicola</name>
    <dbReference type="NCBI Taxonomy" id="1678845"/>
    <lineage>
        <taxon>Eukaryota</taxon>
        <taxon>Viridiplantae</taxon>
        <taxon>Streptophyta</taxon>
        <taxon>Embryophyta</taxon>
        <taxon>Tracheophyta</taxon>
        <taxon>Spermatophyta</taxon>
        <taxon>Magnoliopsida</taxon>
        <taxon>Liliopsida</taxon>
        <taxon>Araceae</taxon>
        <taxon>Pothoideae</taxon>
        <taxon>Potheae</taxon>
        <taxon>Anthurium</taxon>
    </lineage>
</organism>
<gene>
    <name evidence="4" type="primary">ttc37_6</name>
    <name evidence="4" type="ORF">g.79587</name>
</gene>
<dbReference type="InterPro" id="IPR011990">
    <property type="entry name" value="TPR-like_helical_dom_sf"/>
</dbReference>
<name>A0A1D1Y0Z0_9ARAE</name>
<evidence type="ECO:0000256" key="1">
    <source>
        <dbReference type="ARBA" id="ARBA00022737"/>
    </source>
</evidence>
<dbReference type="SMART" id="SM00028">
    <property type="entry name" value="TPR"/>
    <property type="match status" value="2"/>
</dbReference>
<dbReference type="GO" id="GO:0055087">
    <property type="term" value="C:Ski complex"/>
    <property type="evidence" value="ECO:0007669"/>
    <property type="project" value="InterPro"/>
</dbReference>
<dbReference type="AlphaFoldDB" id="A0A1D1Y0Z0"/>
<evidence type="ECO:0000256" key="3">
    <source>
        <dbReference type="PROSITE-ProRule" id="PRU00339"/>
    </source>
</evidence>
<reference evidence="4" key="1">
    <citation type="submission" date="2015-07" db="EMBL/GenBank/DDBJ databases">
        <title>Transcriptome Assembly of Anthurium amnicola.</title>
        <authorList>
            <person name="Suzuki J."/>
        </authorList>
    </citation>
    <scope>NUCLEOTIDE SEQUENCE</scope>
</reference>
<feature type="repeat" description="TPR" evidence="3">
    <location>
        <begin position="44"/>
        <end position="77"/>
    </location>
</feature>
<dbReference type="SUPFAM" id="SSF48452">
    <property type="entry name" value="TPR-like"/>
    <property type="match status" value="1"/>
</dbReference>
<dbReference type="GO" id="GO:0006401">
    <property type="term" value="P:RNA catabolic process"/>
    <property type="evidence" value="ECO:0007669"/>
    <property type="project" value="InterPro"/>
</dbReference>
<protein>
    <submittedName>
        <fullName evidence="4">Tetratricopeptide repeat protein 37</fullName>
    </submittedName>
</protein>
<dbReference type="Gene3D" id="1.25.40.10">
    <property type="entry name" value="Tetratricopeptide repeat domain"/>
    <property type="match status" value="1"/>
</dbReference>
<accession>A0A1D1Y0Z0</accession>
<dbReference type="PROSITE" id="PS50005">
    <property type="entry name" value="TPR"/>
    <property type="match status" value="1"/>
</dbReference>
<keyword evidence="1" id="KW-0677">Repeat</keyword>
<dbReference type="EMBL" id="GDJX01019644">
    <property type="protein sequence ID" value="JAT48292.1"/>
    <property type="molecule type" value="Transcribed_RNA"/>
</dbReference>
<dbReference type="InterPro" id="IPR019734">
    <property type="entry name" value="TPR_rpt"/>
</dbReference>